<dbReference type="AlphaFoldDB" id="A0A934R9Y0"/>
<sequence length="267" mass="29833">MKFSDVEDYFRHHSKLLGVLVFILGIVAMSGFFMGMRETDTEVAGYRKPVEVVPTASKEFPPAPKYEDIQDSDMLANKHWQFDFTNLKSRDAMPDTAEPLDADQLVAILKQRGERRAYDGAPPVIPHEIDQQRAEACMTCHGPDSRIQIGGVIPSQISHPYFSNCTQCHVPADGLRRFTEEERSRLVVENDFQGLVMAGQGSRAYVGAPPTIPHALWMRQNCVACHGPGRQNAIQTSHPTRGNCLQCHAPNAKLDNRERYPILPPAP</sequence>
<evidence type="ECO:0000313" key="2">
    <source>
        <dbReference type="EMBL" id="MBK1827107.1"/>
    </source>
</evidence>
<dbReference type="GO" id="GO:0009061">
    <property type="term" value="P:anaerobic respiration"/>
    <property type="evidence" value="ECO:0007669"/>
    <property type="project" value="InterPro"/>
</dbReference>
<dbReference type="SUPFAM" id="SSF48695">
    <property type="entry name" value="Multiheme cytochromes"/>
    <property type="match status" value="1"/>
</dbReference>
<dbReference type="RefSeq" id="WP_200278553.1">
    <property type="nucleotide sequence ID" value="NZ_JAENII010000005.1"/>
</dbReference>
<dbReference type="InterPro" id="IPR036280">
    <property type="entry name" value="Multihaem_cyt_sf"/>
</dbReference>
<proteinExistence type="predicted"/>
<name>A0A934R9Y0_9BACT</name>
<dbReference type="Gene3D" id="3.90.10.10">
    <property type="entry name" value="Cytochrome C3"/>
    <property type="match status" value="1"/>
</dbReference>
<reference evidence="2" key="1">
    <citation type="submission" date="2021-01" db="EMBL/GenBank/DDBJ databases">
        <title>Modified the classification status of verrucomicrobia.</title>
        <authorList>
            <person name="Feng X."/>
        </authorList>
    </citation>
    <scope>NUCLEOTIDE SEQUENCE</scope>
    <source>
        <strain evidence="2">KCTC 22201</strain>
    </source>
</reference>
<protein>
    <submittedName>
        <fullName evidence="2">Nitrate reductase cytochrome c-type subunit</fullName>
    </submittedName>
</protein>
<organism evidence="2 3">
    <name type="scientific">Haloferula rosea</name>
    <dbReference type="NCBI Taxonomy" id="490093"/>
    <lineage>
        <taxon>Bacteria</taxon>
        <taxon>Pseudomonadati</taxon>
        <taxon>Verrucomicrobiota</taxon>
        <taxon>Verrucomicrobiia</taxon>
        <taxon>Verrucomicrobiales</taxon>
        <taxon>Verrucomicrobiaceae</taxon>
        <taxon>Haloferula</taxon>
    </lineage>
</organism>
<dbReference type="Pfam" id="PF03892">
    <property type="entry name" value="NapB"/>
    <property type="match status" value="1"/>
</dbReference>
<dbReference type="Proteomes" id="UP000658278">
    <property type="component" value="Unassembled WGS sequence"/>
</dbReference>
<keyword evidence="3" id="KW-1185">Reference proteome</keyword>
<accession>A0A934R9Y0</accession>
<evidence type="ECO:0000313" key="3">
    <source>
        <dbReference type="Proteomes" id="UP000658278"/>
    </source>
</evidence>
<comment type="caution">
    <text evidence="2">The sequence shown here is derived from an EMBL/GenBank/DDBJ whole genome shotgun (WGS) entry which is preliminary data.</text>
</comment>
<keyword evidence="1" id="KW-1133">Transmembrane helix</keyword>
<keyword evidence="1" id="KW-0472">Membrane</keyword>
<dbReference type="EMBL" id="JAENII010000005">
    <property type="protein sequence ID" value="MBK1827107.1"/>
    <property type="molecule type" value="Genomic_DNA"/>
</dbReference>
<feature type="transmembrane region" description="Helical" evidence="1">
    <location>
        <begin position="16"/>
        <end position="36"/>
    </location>
</feature>
<evidence type="ECO:0000256" key="1">
    <source>
        <dbReference type="SAM" id="Phobius"/>
    </source>
</evidence>
<dbReference type="InterPro" id="IPR005591">
    <property type="entry name" value="NapB"/>
</dbReference>
<gene>
    <name evidence="2" type="ORF">JIN81_08750</name>
</gene>
<keyword evidence="1" id="KW-0812">Transmembrane</keyword>